<protein>
    <submittedName>
        <fullName evidence="12">Uncharacterized protein</fullName>
    </submittedName>
</protein>
<accession>A0A821P0J0</accession>
<evidence type="ECO:0000256" key="4">
    <source>
        <dbReference type="ARBA" id="ARBA00022989"/>
    </source>
</evidence>
<evidence type="ECO:0000256" key="2">
    <source>
        <dbReference type="ARBA" id="ARBA00009295"/>
    </source>
</evidence>
<evidence type="ECO:0000256" key="3">
    <source>
        <dbReference type="ARBA" id="ARBA00022692"/>
    </source>
</evidence>
<dbReference type="PANTHER" id="PTHR19353">
    <property type="entry name" value="FATTY ACID DESATURASE 2"/>
    <property type="match status" value="1"/>
</dbReference>
<dbReference type="GO" id="GO:0016717">
    <property type="term" value="F:oxidoreductase activity, acting on paired donors, with oxidation of a pair of donors resulting in the reduction of molecular oxygen to two molecules of water"/>
    <property type="evidence" value="ECO:0007669"/>
    <property type="project" value="TreeGrafter"/>
</dbReference>
<proteinExistence type="inferred from homology"/>
<keyword evidence="4 8" id="KW-1133">Transmembrane helix</keyword>
<evidence type="ECO:0000313" key="11">
    <source>
        <dbReference type="EMBL" id="CAF3356659.1"/>
    </source>
</evidence>
<evidence type="ECO:0000256" key="1">
    <source>
        <dbReference type="ARBA" id="ARBA00004141"/>
    </source>
</evidence>
<evidence type="ECO:0000256" key="8">
    <source>
        <dbReference type="SAM" id="Phobius"/>
    </source>
</evidence>
<sequence length="153" mass="17592">MEKQCPTIYKLLYVCFAAPLLFSAYFQFMTIRHARSCFVIFILLEILFSLISLKLGLLGALKLHFLIGAFEGTWFVVVSQSNHVVMEVSYDDSKLSWLQLQLKGTCNIIESPFNDWFTGHLNFQIEHQSLETSGRMWLATYEDLIHATSTKAN</sequence>
<evidence type="ECO:0000313" key="9">
    <source>
        <dbReference type="EMBL" id="CAF3326987.1"/>
    </source>
</evidence>
<dbReference type="Proteomes" id="UP000663872">
    <property type="component" value="Unassembled WGS sequence"/>
</dbReference>
<dbReference type="EMBL" id="CAJNXB010004115">
    <property type="protein sequence ID" value="CAF3356659.1"/>
    <property type="molecule type" value="Genomic_DNA"/>
</dbReference>
<reference evidence="12" key="1">
    <citation type="submission" date="2021-02" db="EMBL/GenBank/DDBJ databases">
        <authorList>
            <person name="Nowell W R."/>
        </authorList>
    </citation>
    <scope>NUCLEOTIDE SEQUENCE</scope>
</reference>
<name>A0A821P0J0_9BILA</name>
<organism evidence="12 13">
    <name type="scientific">Rotaria socialis</name>
    <dbReference type="NCBI Taxonomy" id="392032"/>
    <lineage>
        <taxon>Eukaryota</taxon>
        <taxon>Metazoa</taxon>
        <taxon>Spiralia</taxon>
        <taxon>Gnathifera</taxon>
        <taxon>Rotifera</taxon>
        <taxon>Eurotatoria</taxon>
        <taxon>Bdelloidea</taxon>
        <taxon>Philodinida</taxon>
        <taxon>Philodinidae</taxon>
        <taxon>Rotaria</taxon>
    </lineage>
</organism>
<evidence type="ECO:0000256" key="7">
    <source>
        <dbReference type="ARBA" id="ARBA00023136"/>
    </source>
</evidence>
<dbReference type="Proteomes" id="UP000663848">
    <property type="component" value="Unassembled WGS sequence"/>
</dbReference>
<comment type="subcellular location">
    <subcellularLocation>
        <location evidence="1">Membrane</location>
        <topology evidence="1">Multi-pass membrane protein</topology>
    </subcellularLocation>
</comment>
<dbReference type="EMBL" id="CAJOBR010004794">
    <property type="protein sequence ID" value="CAF4795777.1"/>
    <property type="molecule type" value="Genomic_DNA"/>
</dbReference>
<dbReference type="GO" id="GO:0016020">
    <property type="term" value="C:membrane"/>
    <property type="evidence" value="ECO:0007669"/>
    <property type="project" value="UniProtKB-SubCell"/>
</dbReference>
<dbReference type="EMBL" id="CAJNYT010000137">
    <property type="protein sequence ID" value="CAF3332633.1"/>
    <property type="molecule type" value="Genomic_DNA"/>
</dbReference>
<keyword evidence="3 8" id="KW-0812">Transmembrane</keyword>
<gene>
    <name evidence="10" type="ORF">GRG538_LOCUS3770</name>
    <name evidence="9" type="ORF">LUA448_LOCUS10581</name>
    <name evidence="12" type="ORF">QYT958_LOCUS23560</name>
    <name evidence="11" type="ORF">TIS948_LOCUS23770</name>
</gene>
<dbReference type="EMBL" id="CAJNYD010001264">
    <property type="protein sequence ID" value="CAF3326987.1"/>
    <property type="molecule type" value="Genomic_DNA"/>
</dbReference>
<dbReference type="PANTHER" id="PTHR19353:SF88">
    <property type="entry name" value="DELTA(5) FATTY ACID DESATURASE FAT-4"/>
    <property type="match status" value="1"/>
</dbReference>
<keyword evidence="6" id="KW-0443">Lipid metabolism</keyword>
<evidence type="ECO:0000313" key="13">
    <source>
        <dbReference type="Proteomes" id="UP000663848"/>
    </source>
</evidence>
<feature type="transmembrane region" description="Helical" evidence="8">
    <location>
        <begin position="38"/>
        <end position="61"/>
    </location>
</feature>
<dbReference type="OrthoDB" id="260091at2759"/>
<evidence type="ECO:0000256" key="5">
    <source>
        <dbReference type="ARBA" id="ARBA00023002"/>
    </source>
</evidence>
<dbReference type="Proteomes" id="UP000663833">
    <property type="component" value="Unassembled WGS sequence"/>
</dbReference>
<dbReference type="AlphaFoldDB" id="A0A821P0J0"/>
<evidence type="ECO:0000256" key="6">
    <source>
        <dbReference type="ARBA" id="ARBA00023098"/>
    </source>
</evidence>
<evidence type="ECO:0000313" key="12">
    <source>
        <dbReference type="EMBL" id="CAF4795777.1"/>
    </source>
</evidence>
<comment type="caution">
    <text evidence="12">The sequence shown here is derived from an EMBL/GenBank/DDBJ whole genome shotgun (WGS) entry which is preliminary data.</text>
</comment>
<dbReference type="Proteomes" id="UP000663825">
    <property type="component" value="Unassembled WGS sequence"/>
</dbReference>
<comment type="similarity">
    <text evidence="2">Belongs to the fatty acid desaturase type 1 family.</text>
</comment>
<keyword evidence="7 8" id="KW-0472">Membrane</keyword>
<feature type="transmembrane region" description="Helical" evidence="8">
    <location>
        <begin position="7"/>
        <end position="26"/>
    </location>
</feature>
<dbReference type="InterPro" id="IPR012171">
    <property type="entry name" value="Fatty_acid_desaturase"/>
</dbReference>
<evidence type="ECO:0000313" key="10">
    <source>
        <dbReference type="EMBL" id="CAF3332633.1"/>
    </source>
</evidence>
<dbReference type="GO" id="GO:0006629">
    <property type="term" value="P:lipid metabolic process"/>
    <property type="evidence" value="ECO:0007669"/>
    <property type="project" value="UniProtKB-KW"/>
</dbReference>
<keyword evidence="5" id="KW-0560">Oxidoreductase</keyword>